<keyword evidence="3" id="KW-1185">Reference proteome</keyword>
<feature type="transmembrane region" description="Helical" evidence="1">
    <location>
        <begin position="22"/>
        <end position="42"/>
    </location>
</feature>
<sequence>MTLSLGGALSDAAILWRTDRDALLRLAGVFVFLPILAIGYLATGIEVTEGATPEQLREGINAFYAANLVAIVAISVALEFGTLSILNLYFQRGTTVRETLHASALRLLPWVLLGLANGAIMQLGFALFVLPGVYVFGRTWMMGAAYVAEPERGLFGAIERGFRLSSGNGWRIALLGFGVAILLAAPVLALVVGANILTTAAGGSVLIQGVLLVPVAAAAAAAYSFFTLVRIAAYRRLGGSINGM</sequence>
<feature type="transmembrane region" description="Helical" evidence="1">
    <location>
        <begin position="172"/>
        <end position="193"/>
    </location>
</feature>
<reference evidence="2 3" key="1">
    <citation type="submission" date="2024-06" db="EMBL/GenBank/DDBJ databases">
        <authorList>
            <person name="Kaempfer P."/>
            <person name="Viver T."/>
        </authorList>
    </citation>
    <scope>NUCLEOTIDE SEQUENCE [LARGE SCALE GENOMIC DNA]</scope>
    <source>
        <strain evidence="2 3">ST-64</strain>
    </source>
</reference>
<keyword evidence="1" id="KW-0472">Membrane</keyword>
<evidence type="ECO:0000313" key="3">
    <source>
        <dbReference type="Proteomes" id="UP001629244"/>
    </source>
</evidence>
<keyword evidence="1" id="KW-1133">Transmembrane helix</keyword>
<dbReference type="Proteomes" id="UP001629244">
    <property type="component" value="Unassembled WGS sequence"/>
</dbReference>
<evidence type="ECO:0000313" key="2">
    <source>
        <dbReference type="EMBL" id="MFL9840972.1"/>
    </source>
</evidence>
<keyword evidence="1" id="KW-0812">Transmembrane</keyword>
<accession>A0ABW8YM54</accession>
<evidence type="ECO:0000256" key="1">
    <source>
        <dbReference type="SAM" id="Phobius"/>
    </source>
</evidence>
<gene>
    <name evidence="2" type="ORF">ABS767_08370</name>
</gene>
<feature type="transmembrane region" description="Helical" evidence="1">
    <location>
        <begin position="110"/>
        <end position="136"/>
    </location>
</feature>
<comment type="caution">
    <text evidence="2">The sequence shown here is derived from an EMBL/GenBank/DDBJ whole genome shotgun (WGS) entry which is preliminary data.</text>
</comment>
<organism evidence="2 3">
    <name type="scientific">Sphingomonas plantiphila</name>
    <dbReference type="NCBI Taxonomy" id="3163295"/>
    <lineage>
        <taxon>Bacteria</taxon>
        <taxon>Pseudomonadati</taxon>
        <taxon>Pseudomonadota</taxon>
        <taxon>Alphaproteobacteria</taxon>
        <taxon>Sphingomonadales</taxon>
        <taxon>Sphingomonadaceae</taxon>
        <taxon>Sphingomonas</taxon>
    </lineage>
</organism>
<feature type="transmembrane region" description="Helical" evidence="1">
    <location>
        <begin position="205"/>
        <end position="226"/>
    </location>
</feature>
<protein>
    <recommendedName>
        <fullName evidence="4">Glycerophosphoryl diester phosphodiesterase membrane domain-containing protein</fullName>
    </recommendedName>
</protein>
<dbReference type="EMBL" id="JBELQC010000001">
    <property type="protein sequence ID" value="MFL9840972.1"/>
    <property type="molecule type" value="Genomic_DNA"/>
</dbReference>
<evidence type="ECO:0008006" key="4">
    <source>
        <dbReference type="Google" id="ProtNLM"/>
    </source>
</evidence>
<proteinExistence type="predicted"/>
<name>A0ABW8YM54_9SPHN</name>
<dbReference type="RefSeq" id="WP_408077891.1">
    <property type="nucleotide sequence ID" value="NZ_JBELQC010000001.1"/>
</dbReference>
<feature type="transmembrane region" description="Helical" evidence="1">
    <location>
        <begin position="63"/>
        <end position="90"/>
    </location>
</feature>